<feature type="compositionally biased region" description="Basic and acidic residues" evidence="3">
    <location>
        <begin position="165"/>
        <end position="180"/>
    </location>
</feature>
<protein>
    <recommendedName>
        <fullName evidence="2">Type 1 phosphatases regulator</fullName>
    </recommendedName>
</protein>
<gene>
    <name evidence="4" type="ORF">BB560_001236</name>
</gene>
<keyword evidence="5" id="KW-1185">Reference proteome</keyword>
<evidence type="ECO:0000256" key="3">
    <source>
        <dbReference type="SAM" id="MobiDB-lite"/>
    </source>
</evidence>
<feature type="compositionally biased region" description="Low complexity" evidence="3">
    <location>
        <begin position="92"/>
        <end position="104"/>
    </location>
</feature>
<organism evidence="4 5">
    <name type="scientific">Smittium megazygosporum</name>
    <dbReference type="NCBI Taxonomy" id="133381"/>
    <lineage>
        <taxon>Eukaryota</taxon>
        <taxon>Fungi</taxon>
        <taxon>Fungi incertae sedis</taxon>
        <taxon>Zoopagomycota</taxon>
        <taxon>Kickxellomycotina</taxon>
        <taxon>Harpellomycetes</taxon>
        <taxon>Harpellales</taxon>
        <taxon>Legeriomycetaceae</taxon>
        <taxon>Smittium</taxon>
    </lineage>
</organism>
<dbReference type="PANTHER" id="PTHR20835:SF0">
    <property type="entry name" value="E3 UBIQUITIN-PROTEIN LIGASE PPP1R11"/>
    <property type="match status" value="1"/>
</dbReference>
<keyword evidence="2" id="KW-0539">Nucleus</keyword>
<feature type="region of interest" description="Disordered" evidence="3">
    <location>
        <begin position="149"/>
        <end position="180"/>
    </location>
</feature>
<proteinExistence type="inferred from homology"/>
<dbReference type="GO" id="GO:0004865">
    <property type="term" value="F:protein serine/threonine phosphatase inhibitor activity"/>
    <property type="evidence" value="ECO:0007669"/>
    <property type="project" value="UniProtKB-UniRule"/>
</dbReference>
<feature type="compositionally biased region" description="Acidic residues" evidence="3">
    <location>
        <begin position="153"/>
        <end position="164"/>
    </location>
</feature>
<accession>A0A2T9ZID8</accession>
<dbReference type="Pfam" id="PF07491">
    <property type="entry name" value="PPI_Ypi1"/>
    <property type="match status" value="1"/>
</dbReference>
<evidence type="ECO:0000256" key="1">
    <source>
        <dbReference type="ARBA" id="ARBA00005605"/>
    </source>
</evidence>
<dbReference type="GO" id="GO:0005634">
    <property type="term" value="C:nucleus"/>
    <property type="evidence" value="ECO:0007669"/>
    <property type="project" value="UniProtKB-SubCell"/>
</dbReference>
<evidence type="ECO:0000313" key="4">
    <source>
        <dbReference type="EMBL" id="PVV04267.1"/>
    </source>
</evidence>
<comment type="subcellular location">
    <subcellularLocation>
        <location evidence="2">Nucleus</location>
    </subcellularLocation>
</comment>
<dbReference type="EMBL" id="MBFS01000143">
    <property type="protein sequence ID" value="PVV04267.1"/>
    <property type="molecule type" value="Genomic_DNA"/>
</dbReference>
<reference evidence="4 5" key="1">
    <citation type="journal article" date="2018" name="MBio">
        <title>Comparative Genomics Reveals the Core Gene Toolbox for the Fungus-Insect Symbiosis.</title>
        <authorList>
            <person name="Wang Y."/>
            <person name="Stata M."/>
            <person name="Wang W."/>
            <person name="Stajich J.E."/>
            <person name="White M.M."/>
            <person name="Moncalvo J.M."/>
        </authorList>
    </citation>
    <scope>NUCLEOTIDE SEQUENCE [LARGE SCALE GENOMIC DNA]</scope>
    <source>
        <strain evidence="4 5">SC-DP-2</strain>
    </source>
</reference>
<dbReference type="Proteomes" id="UP000245609">
    <property type="component" value="Unassembled WGS sequence"/>
</dbReference>
<name>A0A2T9ZID8_9FUNG</name>
<dbReference type="GO" id="GO:0008157">
    <property type="term" value="F:protein phosphatase 1 binding"/>
    <property type="evidence" value="ECO:0007669"/>
    <property type="project" value="TreeGrafter"/>
</dbReference>
<comment type="function">
    <text evidence="2">Regulator of type 1 phosphatases which maintains protein phosphatase activity under strict control.</text>
</comment>
<comment type="caution">
    <text evidence="4">The sequence shown here is derived from an EMBL/GenBank/DDBJ whole genome shotgun (WGS) entry which is preliminary data.</text>
</comment>
<dbReference type="OrthoDB" id="307488at2759"/>
<sequence>MDPNTYTDQNPTLDERTNDQYSLGSLISRTSNTRLPRTGGTVNSLGPAISSQQRFQSPQNRDNGSLTVTHTIEPPENSERASSEGVLLVRGDSSLTLNSDNTSSAAGPEKNSEQHQPSVRWAEDTVDNENMNKKKSKICCIYRKPWTWTDPPADSDPDSSDCSDCEGHHHNEPNSYERND</sequence>
<comment type="similarity">
    <text evidence="1 2">Belongs to the YPI1 family.</text>
</comment>
<evidence type="ECO:0000313" key="5">
    <source>
        <dbReference type="Proteomes" id="UP000245609"/>
    </source>
</evidence>
<feature type="compositionally biased region" description="Polar residues" evidence="3">
    <location>
        <begin position="19"/>
        <end position="70"/>
    </location>
</feature>
<feature type="compositionally biased region" description="Polar residues" evidence="3">
    <location>
        <begin position="1"/>
        <end position="12"/>
    </location>
</feature>
<dbReference type="PANTHER" id="PTHR20835">
    <property type="entry name" value="E3 UBIQUITIN-PROTEIN LIGASE PPP1R11-RELATED"/>
    <property type="match status" value="1"/>
</dbReference>
<dbReference type="AlphaFoldDB" id="A0A2T9ZID8"/>
<dbReference type="InterPro" id="IPR011107">
    <property type="entry name" value="PPI_Ypi1"/>
</dbReference>
<feature type="region of interest" description="Disordered" evidence="3">
    <location>
        <begin position="1"/>
        <end position="128"/>
    </location>
</feature>
<evidence type="ECO:0000256" key="2">
    <source>
        <dbReference type="RuleBase" id="RU367162"/>
    </source>
</evidence>
<dbReference type="STRING" id="133381.A0A2T9ZID8"/>